<organism evidence="2 3">
    <name type="scientific">Streptomyces bullii</name>
    <dbReference type="NCBI Taxonomy" id="349910"/>
    <lineage>
        <taxon>Bacteria</taxon>
        <taxon>Bacillati</taxon>
        <taxon>Actinomycetota</taxon>
        <taxon>Actinomycetes</taxon>
        <taxon>Kitasatosporales</taxon>
        <taxon>Streptomycetaceae</taxon>
        <taxon>Streptomyces</taxon>
    </lineage>
</organism>
<dbReference type="RefSeq" id="WP_381018192.1">
    <property type="nucleotide sequence ID" value="NZ_JBHSNY010000002.1"/>
</dbReference>
<name>A0ABW0UK10_9ACTN</name>
<feature type="compositionally biased region" description="Basic and acidic residues" evidence="1">
    <location>
        <begin position="1"/>
        <end position="11"/>
    </location>
</feature>
<protein>
    <submittedName>
        <fullName evidence="2">Uncharacterized protein</fullName>
    </submittedName>
</protein>
<evidence type="ECO:0000313" key="2">
    <source>
        <dbReference type="EMBL" id="MFC5633338.1"/>
    </source>
</evidence>
<keyword evidence="3" id="KW-1185">Reference proteome</keyword>
<comment type="caution">
    <text evidence="2">The sequence shown here is derived from an EMBL/GenBank/DDBJ whole genome shotgun (WGS) entry which is preliminary data.</text>
</comment>
<evidence type="ECO:0000313" key="3">
    <source>
        <dbReference type="Proteomes" id="UP001596154"/>
    </source>
</evidence>
<accession>A0ABW0UK10</accession>
<proteinExistence type="predicted"/>
<reference evidence="3" key="1">
    <citation type="journal article" date="2019" name="Int. J. Syst. Evol. Microbiol.">
        <title>The Global Catalogue of Microorganisms (GCM) 10K type strain sequencing project: providing services to taxonomists for standard genome sequencing and annotation.</title>
        <authorList>
            <consortium name="The Broad Institute Genomics Platform"/>
            <consortium name="The Broad Institute Genome Sequencing Center for Infectious Disease"/>
            <person name="Wu L."/>
            <person name="Ma J."/>
        </authorList>
    </citation>
    <scope>NUCLEOTIDE SEQUENCE [LARGE SCALE GENOMIC DNA]</scope>
    <source>
        <strain evidence="3">CGMCC 4.7248</strain>
    </source>
</reference>
<dbReference type="EMBL" id="JBHSNY010000002">
    <property type="protein sequence ID" value="MFC5633338.1"/>
    <property type="molecule type" value="Genomic_DNA"/>
</dbReference>
<sequence>MQSSPHRDATRLDPAADLPTGEAASALGYGPLTASPDGRWLLARQWGPSNCGTYGGARHARYRQASRDAAFSPDGHLFAVLGRPTAPPPGRVDVPAPCGG</sequence>
<gene>
    <name evidence="2" type="ORF">ACFPZJ_05920</name>
</gene>
<evidence type="ECO:0000256" key="1">
    <source>
        <dbReference type="SAM" id="MobiDB-lite"/>
    </source>
</evidence>
<dbReference type="Proteomes" id="UP001596154">
    <property type="component" value="Unassembled WGS sequence"/>
</dbReference>
<feature type="region of interest" description="Disordered" evidence="1">
    <location>
        <begin position="1"/>
        <end position="32"/>
    </location>
</feature>